<dbReference type="AlphaFoldDB" id="A0A9D1UAM4"/>
<reference evidence="8" key="1">
    <citation type="journal article" date="2021" name="PeerJ">
        <title>Extensive microbial diversity within the chicken gut microbiome revealed by metagenomics and culture.</title>
        <authorList>
            <person name="Gilroy R."/>
            <person name="Ravi A."/>
            <person name="Getino M."/>
            <person name="Pursley I."/>
            <person name="Horton D.L."/>
            <person name="Alikhan N.F."/>
            <person name="Baker D."/>
            <person name="Gharbi K."/>
            <person name="Hall N."/>
            <person name="Watson M."/>
            <person name="Adriaenssens E.M."/>
            <person name="Foster-Nyarko E."/>
            <person name="Jarju S."/>
            <person name="Secka A."/>
            <person name="Antonio M."/>
            <person name="Oren A."/>
            <person name="Chaudhuri R.R."/>
            <person name="La Ragione R."/>
            <person name="Hildebrand F."/>
            <person name="Pallen M.J."/>
        </authorList>
    </citation>
    <scope>NUCLEOTIDE SEQUENCE</scope>
    <source>
        <strain evidence="8">CHK195-6426</strain>
    </source>
</reference>
<proteinExistence type="predicted"/>
<evidence type="ECO:0000256" key="1">
    <source>
        <dbReference type="ARBA" id="ARBA00022512"/>
    </source>
</evidence>
<keyword evidence="4" id="KW-0572">Peptidoglycan-anchor</keyword>
<dbReference type="InterPro" id="IPR019931">
    <property type="entry name" value="LPXTG_anchor"/>
</dbReference>
<keyword evidence="1" id="KW-0134">Cell wall</keyword>
<feature type="domain" description="Gram-positive cocci surface proteins LPxTG" evidence="7">
    <location>
        <begin position="255"/>
        <end position="286"/>
    </location>
</feature>
<comment type="caution">
    <text evidence="8">The sequence shown here is derived from an EMBL/GenBank/DDBJ whole genome shotgun (WGS) entry which is preliminary data.</text>
</comment>
<evidence type="ECO:0000256" key="3">
    <source>
        <dbReference type="ARBA" id="ARBA00022729"/>
    </source>
</evidence>
<evidence type="ECO:0000256" key="2">
    <source>
        <dbReference type="ARBA" id="ARBA00022525"/>
    </source>
</evidence>
<reference evidence="8" key="2">
    <citation type="submission" date="2021-04" db="EMBL/GenBank/DDBJ databases">
        <authorList>
            <person name="Gilroy R."/>
        </authorList>
    </citation>
    <scope>NUCLEOTIDE SEQUENCE</scope>
    <source>
        <strain evidence="8">CHK195-6426</strain>
    </source>
</reference>
<evidence type="ECO:0000256" key="5">
    <source>
        <dbReference type="SAM" id="MobiDB-lite"/>
    </source>
</evidence>
<name>A0A9D1UAM4_9FIRM</name>
<keyword evidence="2" id="KW-0964">Secreted</keyword>
<evidence type="ECO:0000256" key="4">
    <source>
        <dbReference type="ARBA" id="ARBA00023088"/>
    </source>
</evidence>
<gene>
    <name evidence="8" type="ORF">H9742_01680</name>
</gene>
<evidence type="ECO:0000256" key="6">
    <source>
        <dbReference type="SAM" id="SignalP"/>
    </source>
</evidence>
<dbReference type="Pfam" id="PF00746">
    <property type="entry name" value="Gram_pos_anchor"/>
    <property type="match status" value="1"/>
</dbReference>
<organism evidence="8 9">
    <name type="scientific">Candidatus Acetatifactor stercoripullorum</name>
    <dbReference type="NCBI Taxonomy" id="2838414"/>
    <lineage>
        <taxon>Bacteria</taxon>
        <taxon>Bacillati</taxon>
        <taxon>Bacillota</taxon>
        <taxon>Clostridia</taxon>
        <taxon>Lachnospirales</taxon>
        <taxon>Lachnospiraceae</taxon>
        <taxon>Acetatifactor</taxon>
    </lineage>
</organism>
<feature type="chain" id="PRO_5039061055" evidence="6">
    <location>
        <begin position="25"/>
        <end position="287"/>
    </location>
</feature>
<evidence type="ECO:0000313" key="9">
    <source>
        <dbReference type="Proteomes" id="UP000824265"/>
    </source>
</evidence>
<evidence type="ECO:0000259" key="7">
    <source>
        <dbReference type="Pfam" id="PF00746"/>
    </source>
</evidence>
<feature type="region of interest" description="Disordered" evidence="5">
    <location>
        <begin position="41"/>
        <end position="61"/>
    </location>
</feature>
<protein>
    <submittedName>
        <fullName evidence="8">LPXTG cell wall anchor domain-containing protein</fullName>
    </submittedName>
</protein>
<sequence length="287" mass="28796">MKRKTITALAIALALAAMSFGEHYGTVVTASSNNTVISGGSTASGNNTSTESGSGAAAGTAASEDSYTGTAVTVTNSAGETVTSSVGTVNTSSDISSVAMTTARTNVNAAVGLTADMAAAGQSAILTVTNSQCGELARQAIQNAASSVSASVASILEIDLDIYQANGAPVREVTELSSPVEIMVSVPSNIENAANYDFAVVRIHDGSVDILPDLDSDPATITFATDRFSVYAVIYGEKGSFDAFKTAAAVKDSVPKTGETASAALPFALAGIAFAGAAVSLKRKEQA</sequence>
<dbReference type="Proteomes" id="UP000824265">
    <property type="component" value="Unassembled WGS sequence"/>
</dbReference>
<feature type="signal peptide" evidence="6">
    <location>
        <begin position="1"/>
        <end position="24"/>
    </location>
</feature>
<accession>A0A9D1UAM4</accession>
<dbReference type="EMBL" id="DXGH01000008">
    <property type="protein sequence ID" value="HIW80233.1"/>
    <property type="molecule type" value="Genomic_DNA"/>
</dbReference>
<evidence type="ECO:0000313" key="8">
    <source>
        <dbReference type="EMBL" id="HIW80233.1"/>
    </source>
</evidence>
<keyword evidence="3 6" id="KW-0732">Signal</keyword>